<feature type="region of interest" description="Disordered" evidence="1">
    <location>
        <begin position="1"/>
        <end position="81"/>
    </location>
</feature>
<dbReference type="Pfam" id="PF14846">
    <property type="entry name" value="DUF4485"/>
    <property type="match status" value="2"/>
</dbReference>
<keyword evidence="4" id="KW-1185">Reference proteome</keyword>
<feature type="domain" description="DUF4485" evidence="2">
    <location>
        <begin position="122"/>
        <end position="202"/>
    </location>
</feature>
<feature type="compositionally biased region" description="Basic and acidic residues" evidence="1">
    <location>
        <begin position="60"/>
        <end position="81"/>
    </location>
</feature>
<sequence length="394" mass="45020">MPKTPKNSIDEGYGTEERRRHPSGRRNQRNPDETPIRRPGKEGEKPKRQLLFDSKNPRAQGDRPGQKERKSFDSEDPYEGKMLELDSPIVPRFYKSNRTERELTIERCGKQIKPIRPGMDSLNTEYLYYTVLLKNSVPLMSRRQDRKKMSSWVEKLSSPAYQTARLRLKRNKYMLKLCLNAINDEMRCVFTTPPPEGVLPAVEDFTEELPPARWEMDAFWFELVKDLPVEKDKMACSAHAQCGENQDEQGSQPVAGALLDHEFRFFLYMARPYTVLLESPAEKSRLAIWLQTLAKIRSCSCLAMKGIRNDYIQALLGYLQELRLTGPFQEFPPLLQPLPPLAQLAKLAAKGTLTDPTHPMTEEFMSSQPKPENGAFCYIAITGEPAAPTDPVAL</sequence>
<accession>A0ABN7AIP0</accession>
<organism evidence="3 4">
    <name type="scientific">Nesidiocoris tenuis</name>
    <dbReference type="NCBI Taxonomy" id="355587"/>
    <lineage>
        <taxon>Eukaryota</taxon>
        <taxon>Metazoa</taxon>
        <taxon>Ecdysozoa</taxon>
        <taxon>Arthropoda</taxon>
        <taxon>Hexapoda</taxon>
        <taxon>Insecta</taxon>
        <taxon>Pterygota</taxon>
        <taxon>Neoptera</taxon>
        <taxon>Paraneoptera</taxon>
        <taxon>Hemiptera</taxon>
        <taxon>Heteroptera</taxon>
        <taxon>Panheteroptera</taxon>
        <taxon>Cimicomorpha</taxon>
        <taxon>Miridae</taxon>
        <taxon>Dicyphina</taxon>
        <taxon>Nesidiocoris</taxon>
    </lineage>
</organism>
<dbReference type="InterPro" id="IPR027831">
    <property type="entry name" value="DUF4485"/>
</dbReference>
<reference evidence="3 4" key="1">
    <citation type="submission" date="2023-09" db="EMBL/GenBank/DDBJ databases">
        <title>Nesidiocoris tenuis whole genome shotgun sequence.</title>
        <authorList>
            <person name="Shibata T."/>
            <person name="Shimoda M."/>
            <person name="Kobayashi T."/>
            <person name="Uehara T."/>
        </authorList>
    </citation>
    <scope>NUCLEOTIDE SEQUENCE [LARGE SCALE GENOMIC DNA]</scope>
    <source>
        <strain evidence="3 4">Japan</strain>
    </source>
</reference>
<proteinExistence type="predicted"/>
<dbReference type="Proteomes" id="UP001307889">
    <property type="component" value="Chromosome 3"/>
</dbReference>
<dbReference type="EMBL" id="AP028911">
    <property type="protein sequence ID" value="BES92135.1"/>
    <property type="molecule type" value="Genomic_DNA"/>
</dbReference>
<feature type="domain" description="DUF4485" evidence="2">
    <location>
        <begin position="259"/>
        <end position="343"/>
    </location>
</feature>
<protein>
    <recommendedName>
        <fullName evidence="2">DUF4485 domain-containing protein</fullName>
    </recommendedName>
</protein>
<gene>
    <name evidence="3" type="ORF">NTJ_04945</name>
</gene>
<evidence type="ECO:0000259" key="2">
    <source>
        <dbReference type="Pfam" id="PF14846"/>
    </source>
</evidence>
<name>A0ABN7AIP0_9HEMI</name>
<feature type="compositionally biased region" description="Basic and acidic residues" evidence="1">
    <location>
        <begin position="29"/>
        <end position="47"/>
    </location>
</feature>
<evidence type="ECO:0000256" key="1">
    <source>
        <dbReference type="SAM" id="MobiDB-lite"/>
    </source>
</evidence>
<evidence type="ECO:0000313" key="3">
    <source>
        <dbReference type="EMBL" id="BES92135.1"/>
    </source>
</evidence>
<evidence type="ECO:0000313" key="4">
    <source>
        <dbReference type="Proteomes" id="UP001307889"/>
    </source>
</evidence>